<dbReference type="RefSeq" id="WP_315953060.1">
    <property type="nucleotide sequence ID" value="NZ_JAWCUD010000005.1"/>
</dbReference>
<gene>
    <name evidence="3" type="ORF">RQP52_17445</name>
</gene>
<dbReference type="Pfam" id="PF00963">
    <property type="entry name" value="Cohesin"/>
    <property type="match status" value="1"/>
</dbReference>
<sequence length="597" mass="64349">MLRKTGLFLTAVMFLFTIIPFGTAVGAAGIPSFNVNLNASQVTVGDNVVVMIQGNNVTDLYGYEAVLNYDADRLEFDENDNSKSYGSFEGFKIVQDSGTQVTFAYSKMNNKAGENGNLAMFTLIFKAKQSGQANVTLTKMTTVTSQELPSIWNVNAQAAVKINGTTPGPVGGGGGGTVTPPTKEDPGLYVPKESELRIETTQDGQTSVTAVIDSKRLAQKLADLQAAGSGTVLSFEIPGERELNALQLPLPTLLDSLKNHKDTILSVRSHLGTYDLPMSILNQADFSGIADVEGATLIIHIDKAKSLHETKFDQSISDKGMVRVSNMIDYKVILKTKDKEVEIHSFGNSFVTRVIHVDELIQDSSAATAVVYDPATGEMKFVPSVFTVKDGKTEVKVIRNTNSLYAIVQNKKTFDDMIGHWAQQDVEQLASKMIINGTSDRTYTPEMQVTRAEFAALLVRGLGLPAEAGLNVFTDIAATQWYAPEVNTAAKYGLVQGVAEGQFRPDAQITREQMVVMMMKAIGLVKGTSASNASTTNAPFADQDLLSDYARSAVADAAGKGLIHGKTETTFAPQDVATRAEAAVIIKRVLQYANLIN</sequence>
<dbReference type="PROSITE" id="PS51272">
    <property type="entry name" value="SLH"/>
    <property type="match status" value="3"/>
</dbReference>
<evidence type="ECO:0000256" key="1">
    <source>
        <dbReference type="SAM" id="MobiDB-lite"/>
    </source>
</evidence>
<feature type="region of interest" description="Disordered" evidence="1">
    <location>
        <begin position="165"/>
        <end position="187"/>
    </location>
</feature>
<dbReference type="Proteomes" id="UP001260980">
    <property type="component" value="Unassembled WGS sequence"/>
</dbReference>
<feature type="domain" description="SLH" evidence="2">
    <location>
        <begin position="473"/>
        <end position="532"/>
    </location>
</feature>
<dbReference type="InterPro" id="IPR001119">
    <property type="entry name" value="SLH_dom"/>
</dbReference>
<dbReference type="PANTHER" id="PTHR43308">
    <property type="entry name" value="OUTER MEMBRANE PROTEIN ALPHA-RELATED"/>
    <property type="match status" value="1"/>
</dbReference>
<dbReference type="PANTHER" id="PTHR43308:SF5">
    <property type="entry name" value="S-LAYER PROTEIN _ PEPTIDOGLYCAN ENDO-BETA-N-ACETYLGLUCOSAMINIDASE"/>
    <property type="match status" value="1"/>
</dbReference>
<reference evidence="3 4" key="1">
    <citation type="submission" date="2023-10" db="EMBL/GenBank/DDBJ databases">
        <title>Paenibacillus strain PFR10 Genome sequencing and assembly.</title>
        <authorList>
            <person name="Kim I."/>
        </authorList>
    </citation>
    <scope>NUCLEOTIDE SEQUENCE [LARGE SCALE GENOMIC DNA]</scope>
    <source>
        <strain evidence="3 4">PFR10</strain>
    </source>
</reference>
<comment type="caution">
    <text evidence="3">The sequence shown here is derived from an EMBL/GenBank/DDBJ whole genome shotgun (WGS) entry which is preliminary data.</text>
</comment>
<dbReference type="CDD" id="cd08547">
    <property type="entry name" value="Type_II_cohesin"/>
    <property type="match status" value="1"/>
</dbReference>
<dbReference type="EMBL" id="JAWCUD010000005">
    <property type="protein sequence ID" value="MDU0202876.1"/>
    <property type="molecule type" value="Genomic_DNA"/>
</dbReference>
<feature type="domain" description="SLH" evidence="2">
    <location>
        <begin position="537"/>
        <end position="597"/>
    </location>
</feature>
<dbReference type="InterPro" id="IPR008965">
    <property type="entry name" value="CBM2/CBM3_carb-bd_dom_sf"/>
</dbReference>
<keyword evidence="4" id="KW-1185">Reference proteome</keyword>
<dbReference type="SUPFAM" id="SSF49384">
    <property type="entry name" value="Carbohydrate-binding domain"/>
    <property type="match status" value="1"/>
</dbReference>
<evidence type="ECO:0000259" key="2">
    <source>
        <dbReference type="PROSITE" id="PS51272"/>
    </source>
</evidence>
<dbReference type="InterPro" id="IPR002102">
    <property type="entry name" value="Cohesin_dom"/>
</dbReference>
<dbReference type="Gene3D" id="2.60.40.680">
    <property type="match status" value="1"/>
</dbReference>
<organism evidence="3 4">
    <name type="scientific">Paenibacillus violae</name>
    <dbReference type="NCBI Taxonomy" id="3077234"/>
    <lineage>
        <taxon>Bacteria</taxon>
        <taxon>Bacillati</taxon>
        <taxon>Bacillota</taxon>
        <taxon>Bacilli</taxon>
        <taxon>Bacillales</taxon>
        <taxon>Paenibacillaceae</taxon>
        <taxon>Paenibacillus</taxon>
    </lineage>
</organism>
<dbReference type="Pfam" id="PF00395">
    <property type="entry name" value="SLH"/>
    <property type="match status" value="3"/>
</dbReference>
<name>A0ABU3RFM7_9BACL</name>
<evidence type="ECO:0000313" key="3">
    <source>
        <dbReference type="EMBL" id="MDU0202876.1"/>
    </source>
</evidence>
<proteinExistence type="predicted"/>
<feature type="domain" description="SLH" evidence="2">
    <location>
        <begin position="409"/>
        <end position="472"/>
    </location>
</feature>
<accession>A0ABU3RFM7</accession>
<protein>
    <submittedName>
        <fullName evidence="3">S-layer homology domain-containing protein</fullName>
    </submittedName>
</protein>
<evidence type="ECO:0000313" key="4">
    <source>
        <dbReference type="Proteomes" id="UP001260980"/>
    </source>
</evidence>
<dbReference type="InterPro" id="IPR051465">
    <property type="entry name" value="Cell_Envelope_Struct_Comp"/>
</dbReference>